<sequence>MLYLAGDDVVPDRPGVVGLSDALAGLVQRLQRMPYNPSMHLVILYDGSTQGDSKIYVREPNGLRDVTEQVGSSDHWIGAMPGSAGARELDTGSAVTLRNFVSWAKATYPDPQYSMLAIVDHGGGWAPDLDPPGQPRGTGGIQAGGWRGMSMDMTSNGSSLSTRETREALSGFGLNILFFDACLMAMIESAYEVREVADYFIAGQNLLFARLPYQHYLADLTNRTTPATLTERIVERYNPGPNAPYTISALDLRQLRAGVADNLAQRINTLGEVSLAALPDPAPADHALVLALTRAYNAAQKFDYDSLGVIGARDGYVDLVDFARKLNADTSIPANIREAANAVVTAAVGPTGPVVIAQATRSGRFRNQPLNLDGANGISIFLPLGERDYRPTRYDPARPELAYPERQLSYYVQCEQLTFACDVPHWGALLERLEPTVMIIRTGPDGLPSDYTPANIIVDRREFNPPFPLAPPEQVYLPLVRR</sequence>
<dbReference type="InterPro" id="IPR005077">
    <property type="entry name" value="Peptidase_C11"/>
</dbReference>
<keyword evidence="2" id="KW-1185">Reference proteome</keyword>
<evidence type="ECO:0000313" key="1">
    <source>
        <dbReference type="EMBL" id="PDW00415.1"/>
    </source>
</evidence>
<evidence type="ECO:0008006" key="3">
    <source>
        <dbReference type="Google" id="ProtNLM"/>
    </source>
</evidence>
<evidence type="ECO:0000313" key="2">
    <source>
        <dbReference type="Proteomes" id="UP000220527"/>
    </source>
</evidence>
<gene>
    <name evidence="1" type="ORF">CJ255_20685</name>
</gene>
<comment type="caution">
    <text evidence="1">The sequence shown here is derived from an EMBL/GenBank/DDBJ whole genome shotgun (WGS) entry which is preliminary data.</text>
</comment>
<name>A0A2A6RDX9_9CHLR</name>
<accession>A0A2A6RDX9</accession>
<dbReference type="AlphaFoldDB" id="A0A2A6RDX9"/>
<organism evidence="1 2">
    <name type="scientific">Candidatus Viridilinea mediisalina</name>
    <dbReference type="NCBI Taxonomy" id="2024553"/>
    <lineage>
        <taxon>Bacteria</taxon>
        <taxon>Bacillati</taxon>
        <taxon>Chloroflexota</taxon>
        <taxon>Chloroflexia</taxon>
        <taxon>Chloroflexales</taxon>
        <taxon>Chloroflexineae</taxon>
        <taxon>Oscillochloridaceae</taxon>
        <taxon>Candidatus Viridilinea</taxon>
    </lineage>
</organism>
<dbReference type="Proteomes" id="UP000220527">
    <property type="component" value="Unassembled WGS sequence"/>
</dbReference>
<reference evidence="2" key="1">
    <citation type="submission" date="2017-08" db="EMBL/GenBank/DDBJ databases">
        <authorList>
            <person name="Grouzdev D.S."/>
            <person name="Gaisin V.A."/>
            <person name="Rysina M.S."/>
            <person name="Gorlenko V.M."/>
        </authorList>
    </citation>
    <scope>NUCLEOTIDE SEQUENCE [LARGE SCALE GENOMIC DNA]</scope>
    <source>
        <strain evidence="2">Kir15-3F</strain>
    </source>
</reference>
<protein>
    <recommendedName>
        <fullName evidence="3">Peptidase C11</fullName>
    </recommendedName>
</protein>
<dbReference type="PANTHER" id="PTHR37835">
    <property type="entry name" value="ALPHA-CLOSTRIPAIN"/>
    <property type="match status" value="1"/>
</dbReference>
<dbReference type="PANTHER" id="PTHR37835:SF1">
    <property type="entry name" value="ALPHA-CLOSTRIPAIN"/>
    <property type="match status" value="1"/>
</dbReference>
<proteinExistence type="predicted"/>
<dbReference type="EMBL" id="NQWI01000184">
    <property type="protein sequence ID" value="PDW00415.1"/>
    <property type="molecule type" value="Genomic_DNA"/>
</dbReference>
<dbReference type="Pfam" id="PF03415">
    <property type="entry name" value="Peptidase_C11"/>
    <property type="match status" value="1"/>
</dbReference>